<proteinExistence type="predicted"/>
<dbReference type="Gene3D" id="2.30.30.240">
    <property type="entry name" value="PRC-barrel domain"/>
    <property type="match status" value="1"/>
</dbReference>
<protein>
    <submittedName>
        <fullName evidence="3">PRC-barrel domain containing protein</fullName>
    </submittedName>
</protein>
<feature type="domain" description="PRC-barrel" evidence="2">
    <location>
        <begin position="45"/>
        <end position="113"/>
    </location>
</feature>
<feature type="compositionally biased region" description="Low complexity" evidence="1">
    <location>
        <begin position="11"/>
        <end position="27"/>
    </location>
</feature>
<gene>
    <name evidence="3" type="ORF">DW352_00665</name>
</gene>
<name>A0A346A3P6_9HYPH</name>
<dbReference type="OrthoDB" id="7818259at2"/>
<dbReference type="InterPro" id="IPR011033">
    <property type="entry name" value="PRC_barrel-like_sf"/>
</dbReference>
<dbReference type="EMBL" id="CP031417">
    <property type="protein sequence ID" value="AXK83793.1"/>
    <property type="molecule type" value="Genomic_DNA"/>
</dbReference>
<dbReference type="KEGG" id="ptaw:DW352_00665"/>
<dbReference type="InterPro" id="IPR027275">
    <property type="entry name" value="PRC-brl_dom"/>
</dbReference>
<evidence type="ECO:0000259" key="2">
    <source>
        <dbReference type="Pfam" id="PF05239"/>
    </source>
</evidence>
<organism evidence="3 4">
    <name type="scientific">Pseudolabrys taiwanensis</name>
    <dbReference type="NCBI Taxonomy" id="331696"/>
    <lineage>
        <taxon>Bacteria</taxon>
        <taxon>Pseudomonadati</taxon>
        <taxon>Pseudomonadota</taxon>
        <taxon>Alphaproteobacteria</taxon>
        <taxon>Hyphomicrobiales</taxon>
        <taxon>Xanthobacteraceae</taxon>
        <taxon>Pseudolabrys</taxon>
    </lineage>
</organism>
<accession>A0A346A3P6</accession>
<evidence type="ECO:0000256" key="1">
    <source>
        <dbReference type="SAM" id="MobiDB-lite"/>
    </source>
</evidence>
<dbReference type="SUPFAM" id="SSF50346">
    <property type="entry name" value="PRC-barrel domain"/>
    <property type="match status" value="1"/>
</dbReference>
<dbReference type="Proteomes" id="UP000254889">
    <property type="component" value="Chromosome"/>
</dbReference>
<dbReference type="Pfam" id="PF05239">
    <property type="entry name" value="PRC"/>
    <property type="match status" value="1"/>
</dbReference>
<feature type="region of interest" description="Disordered" evidence="1">
    <location>
        <begin position="131"/>
        <end position="160"/>
    </location>
</feature>
<dbReference type="AlphaFoldDB" id="A0A346A3P6"/>
<evidence type="ECO:0000313" key="3">
    <source>
        <dbReference type="EMBL" id="AXK83793.1"/>
    </source>
</evidence>
<sequence>MLAAPSFAQQPSTHAAPSATPGAAATHNGAAKPGFVQNQAPQDWRGSKLVGASVYGPDNQSIGEISDVIVDGTGKVKAAVIGVGGFLGVGQKDVAVPFDALSITRRQNSATIDKITVAYTKDDLNKAPKFAYYEPNGSSQTTGSSSTGTSTTNSGAGMKR</sequence>
<reference evidence="3 4" key="1">
    <citation type="submission" date="2018-07" db="EMBL/GenBank/DDBJ databases">
        <authorList>
            <person name="Quirk P.G."/>
            <person name="Krulwich T.A."/>
        </authorList>
    </citation>
    <scope>NUCLEOTIDE SEQUENCE [LARGE SCALE GENOMIC DNA]</scope>
    <source>
        <strain evidence="3 4">CC-BB4</strain>
    </source>
</reference>
<feature type="compositionally biased region" description="Low complexity" evidence="1">
    <location>
        <begin position="136"/>
        <end position="160"/>
    </location>
</feature>
<feature type="region of interest" description="Disordered" evidence="1">
    <location>
        <begin position="1"/>
        <end position="42"/>
    </location>
</feature>
<evidence type="ECO:0000313" key="4">
    <source>
        <dbReference type="Proteomes" id="UP000254889"/>
    </source>
</evidence>
<dbReference type="PANTHER" id="PTHR36505:SF1">
    <property type="entry name" value="BLR1072 PROTEIN"/>
    <property type="match status" value="1"/>
</dbReference>
<dbReference type="PANTHER" id="PTHR36505">
    <property type="entry name" value="BLR1072 PROTEIN"/>
    <property type="match status" value="1"/>
</dbReference>
<keyword evidence="4" id="KW-1185">Reference proteome</keyword>